<protein>
    <recommendedName>
        <fullName evidence="16">Peptide transporter</fullName>
    </recommendedName>
</protein>
<feature type="transmembrane region" description="Helical" evidence="10">
    <location>
        <begin position="224"/>
        <end position="242"/>
    </location>
</feature>
<feature type="region of interest" description="Disordered" evidence="9">
    <location>
        <begin position="566"/>
        <end position="586"/>
    </location>
</feature>
<dbReference type="Gene3D" id="1.20.1250.20">
    <property type="entry name" value="MFS general substrate transporter like domains"/>
    <property type="match status" value="1"/>
</dbReference>
<dbReference type="EMBL" id="CAJOBA010025807">
    <property type="protein sequence ID" value="CAF3932902.1"/>
    <property type="molecule type" value="Genomic_DNA"/>
</dbReference>
<evidence type="ECO:0000256" key="6">
    <source>
        <dbReference type="ARBA" id="ARBA00022989"/>
    </source>
</evidence>
<dbReference type="PANTHER" id="PTHR11654">
    <property type="entry name" value="OLIGOPEPTIDE TRANSPORTER-RELATED"/>
    <property type="match status" value="1"/>
</dbReference>
<feature type="transmembrane region" description="Helical" evidence="10">
    <location>
        <begin position="163"/>
        <end position="183"/>
    </location>
</feature>
<gene>
    <name evidence="11" type="ORF">GPM918_LOCUS7300</name>
    <name evidence="12" type="ORF">OVA965_LOCUS21068</name>
    <name evidence="13" type="ORF">SRO942_LOCUS7300</name>
    <name evidence="14" type="ORF">TMI583_LOCUS21620</name>
</gene>
<keyword evidence="3 8" id="KW-0813">Transport</keyword>
<feature type="transmembrane region" description="Helical" evidence="10">
    <location>
        <begin position="111"/>
        <end position="131"/>
    </location>
</feature>
<evidence type="ECO:0000256" key="3">
    <source>
        <dbReference type="ARBA" id="ARBA00022448"/>
    </source>
</evidence>
<organism evidence="11 15">
    <name type="scientific">Didymodactylos carnosus</name>
    <dbReference type="NCBI Taxonomy" id="1234261"/>
    <lineage>
        <taxon>Eukaryota</taxon>
        <taxon>Metazoa</taxon>
        <taxon>Spiralia</taxon>
        <taxon>Gnathifera</taxon>
        <taxon>Rotifera</taxon>
        <taxon>Eurotatoria</taxon>
        <taxon>Bdelloidea</taxon>
        <taxon>Philodinida</taxon>
        <taxon>Philodinidae</taxon>
        <taxon>Didymodactylos</taxon>
    </lineage>
</organism>
<dbReference type="Proteomes" id="UP000663829">
    <property type="component" value="Unassembled WGS sequence"/>
</dbReference>
<proteinExistence type="inferred from homology"/>
<evidence type="ECO:0000256" key="10">
    <source>
        <dbReference type="SAM" id="Phobius"/>
    </source>
</evidence>
<feature type="transmembrane region" description="Helical" evidence="10">
    <location>
        <begin position="249"/>
        <end position="269"/>
    </location>
</feature>
<keyword evidence="15" id="KW-1185">Reference proteome</keyword>
<dbReference type="OrthoDB" id="205993at2759"/>
<keyword evidence="5" id="KW-0571">Peptide transport</keyword>
<dbReference type="InterPro" id="IPR036259">
    <property type="entry name" value="MFS_trans_sf"/>
</dbReference>
<name>A0A813XEQ3_9BILA</name>
<dbReference type="Proteomes" id="UP000677228">
    <property type="component" value="Unassembled WGS sequence"/>
</dbReference>
<dbReference type="AlphaFoldDB" id="A0A813XEQ3"/>
<accession>A0A813XEQ3</accession>
<evidence type="ECO:0000256" key="5">
    <source>
        <dbReference type="ARBA" id="ARBA00022856"/>
    </source>
</evidence>
<dbReference type="InterPro" id="IPR018456">
    <property type="entry name" value="PTR2_symporter_CS"/>
</dbReference>
<dbReference type="InterPro" id="IPR000109">
    <property type="entry name" value="POT_fam"/>
</dbReference>
<keyword evidence="4 8" id="KW-0812">Transmembrane</keyword>
<evidence type="ECO:0000313" key="11">
    <source>
        <dbReference type="EMBL" id="CAF0874988.1"/>
    </source>
</evidence>
<sequence length="586" mass="66230">MPKLNMSSHMVDVEMIDTLEHQKKDLNTEMDAAAVEIEPTTEQMLTLERISDKIPLAAWLIVLCEFCERFSYYGLSSPFQNYIEFPVPTGNQTQPGVLDEGQATATGLTNFFQFFCYITPIMAAIIADQFWGKYKTIVVFCFVYMFGLLVLVLSAIPPSIARGIALPGLIIAMIIIGLGTGGIKSNVSPLTAEQYTRTKPIIKEIKGKMKIIDPDITIQSIFNWFYWAINLGSLSAIITTSIEKHHSFWLAYLIPLIIFIGTIVVIIAGRNKYIKKPPTGSLLLKAFHSIHTAFRIRYKYGKDSRTQHILDYAKPSIAQKSGQEKFKWDEEFINDLKQAVFACRVFVFYPFYWICYNQLTGNLISQAAQMNVHGLPNDILINIDPIVLVIFIPIFDKIIYPTLRKYKCQFSYILRITFGFYTAAIAMAWTAIVQNQIYITGPNFNYAPSPCAECQAFNNVNVAWQVPSYFFIAISEIFASITGLEYAFAKAPASMKSIIMSIFLFTSAIGSALSIALIPVTKNPKLLWMYTSLAVVACIVGTIFYICFRNDDKEIITKKHDDKEIIAEKDDDKETTPKKHDDELTV</sequence>
<evidence type="ECO:0000313" key="13">
    <source>
        <dbReference type="EMBL" id="CAF3661925.1"/>
    </source>
</evidence>
<dbReference type="GO" id="GO:0005886">
    <property type="term" value="C:plasma membrane"/>
    <property type="evidence" value="ECO:0007669"/>
    <property type="project" value="UniProtKB-ARBA"/>
</dbReference>
<dbReference type="Proteomes" id="UP000681722">
    <property type="component" value="Unassembled WGS sequence"/>
</dbReference>
<dbReference type="GO" id="GO:0022857">
    <property type="term" value="F:transmembrane transporter activity"/>
    <property type="evidence" value="ECO:0007669"/>
    <property type="project" value="InterPro"/>
</dbReference>
<reference evidence="11" key="1">
    <citation type="submission" date="2021-02" db="EMBL/GenBank/DDBJ databases">
        <authorList>
            <person name="Nowell W R."/>
        </authorList>
    </citation>
    <scope>NUCLEOTIDE SEQUENCE</scope>
</reference>
<feature type="transmembrane region" description="Helical" evidence="10">
    <location>
        <begin position="469"/>
        <end position="489"/>
    </location>
</feature>
<comment type="subcellular location">
    <subcellularLocation>
        <location evidence="1 8">Membrane</location>
        <topology evidence="1 8">Multi-pass membrane protein</topology>
    </subcellularLocation>
</comment>
<evidence type="ECO:0008006" key="16">
    <source>
        <dbReference type="Google" id="ProtNLM"/>
    </source>
</evidence>
<dbReference type="EMBL" id="CAJNOK010011417">
    <property type="protein sequence ID" value="CAF1139760.1"/>
    <property type="molecule type" value="Genomic_DNA"/>
</dbReference>
<comment type="similarity">
    <text evidence="2 8">Belongs to the major facilitator superfamily. Proton-dependent oligopeptide transporter (POT/PTR) (TC 2.A.17) family.</text>
</comment>
<dbReference type="FunFam" id="1.20.1250.20:FF:000085">
    <property type="entry name" value="MFS peptide transporter Ptr2"/>
    <property type="match status" value="1"/>
</dbReference>
<dbReference type="PROSITE" id="PS01023">
    <property type="entry name" value="PTR2_2"/>
    <property type="match status" value="1"/>
</dbReference>
<feature type="transmembrane region" description="Helical" evidence="10">
    <location>
        <begin position="501"/>
        <end position="521"/>
    </location>
</feature>
<dbReference type="Proteomes" id="UP000682733">
    <property type="component" value="Unassembled WGS sequence"/>
</dbReference>
<feature type="transmembrane region" description="Helical" evidence="10">
    <location>
        <begin position="412"/>
        <end position="432"/>
    </location>
</feature>
<comment type="caution">
    <text evidence="11">The sequence shown here is derived from an EMBL/GenBank/DDBJ whole genome shotgun (WGS) entry which is preliminary data.</text>
</comment>
<dbReference type="SUPFAM" id="SSF103473">
    <property type="entry name" value="MFS general substrate transporter"/>
    <property type="match status" value="1"/>
</dbReference>
<keyword evidence="6 10" id="KW-1133">Transmembrane helix</keyword>
<dbReference type="GO" id="GO:0006857">
    <property type="term" value="P:oligopeptide transport"/>
    <property type="evidence" value="ECO:0007669"/>
    <property type="project" value="InterPro"/>
</dbReference>
<keyword evidence="5" id="KW-0653">Protein transport</keyword>
<evidence type="ECO:0000256" key="7">
    <source>
        <dbReference type="ARBA" id="ARBA00023136"/>
    </source>
</evidence>
<evidence type="ECO:0000313" key="14">
    <source>
        <dbReference type="EMBL" id="CAF3932902.1"/>
    </source>
</evidence>
<dbReference type="EMBL" id="CAJOBC010001184">
    <property type="protein sequence ID" value="CAF3661925.1"/>
    <property type="molecule type" value="Genomic_DNA"/>
</dbReference>
<evidence type="ECO:0000256" key="1">
    <source>
        <dbReference type="ARBA" id="ARBA00004141"/>
    </source>
</evidence>
<evidence type="ECO:0000256" key="8">
    <source>
        <dbReference type="RuleBase" id="RU003755"/>
    </source>
</evidence>
<evidence type="ECO:0000256" key="2">
    <source>
        <dbReference type="ARBA" id="ARBA00005982"/>
    </source>
</evidence>
<evidence type="ECO:0000256" key="9">
    <source>
        <dbReference type="SAM" id="MobiDB-lite"/>
    </source>
</evidence>
<dbReference type="Pfam" id="PF00854">
    <property type="entry name" value="PTR2"/>
    <property type="match status" value="1"/>
</dbReference>
<feature type="transmembrane region" description="Helical" evidence="10">
    <location>
        <begin position="527"/>
        <end position="548"/>
    </location>
</feature>
<feature type="transmembrane region" description="Helical" evidence="10">
    <location>
        <begin position="379"/>
        <end position="400"/>
    </location>
</feature>
<keyword evidence="7 10" id="KW-0472">Membrane</keyword>
<evidence type="ECO:0000313" key="15">
    <source>
        <dbReference type="Proteomes" id="UP000663829"/>
    </source>
</evidence>
<feature type="transmembrane region" description="Helical" evidence="10">
    <location>
        <begin position="137"/>
        <end position="156"/>
    </location>
</feature>
<evidence type="ECO:0000256" key="4">
    <source>
        <dbReference type="ARBA" id="ARBA00022692"/>
    </source>
</evidence>
<dbReference type="EMBL" id="CAJNOQ010001184">
    <property type="protein sequence ID" value="CAF0874988.1"/>
    <property type="molecule type" value="Genomic_DNA"/>
</dbReference>
<evidence type="ECO:0000313" key="12">
    <source>
        <dbReference type="EMBL" id="CAF1139760.1"/>
    </source>
</evidence>